<evidence type="ECO:0000313" key="2">
    <source>
        <dbReference type="Proteomes" id="UP000003240"/>
    </source>
</evidence>
<proteinExistence type="predicted"/>
<name>F7NDG8_9FIRM</name>
<gene>
    <name evidence="1" type="ORF">ALO_00375</name>
</gene>
<organism evidence="1 2">
    <name type="scientific">Acetonema longum DSM 6540</name>
    <dbReference type="NCBI Taxonomy" id="1009370"/>
    <lineage>
        <taxon>Bacteria</taxon>
        <taxon>Bacillati</taxon>
        <taxon>Bacillota</taxon>
        <taxon>Negativicutes</taxon>
        <taxon>Acetonemataceae</taxon>
        <taxon>Acetonema</taxon>
    </lineage>
</organism>
<accession>F7NDG8</accession>
<keyword evidence="2" id="KW-1185">Reference proteome</keyword>
<evidence type="ECO:0000313" key="1">
    <source>
        <dbReference type="EMBL" id="EGO65921.1"/>
    </source>
</evidence>
<dbReference type="EMBL" id="AFGF01000006">
    <property type="protein sequence ID" value="EGO65921.1"/>
    <property type="molecule type" value="Genomic_DNA"/>
</dbReference>
<sequence>MGNLVCVGAETGKETERNGIIHMPDIEEDTQK</sequence>
<protein>
    <submittedName>
        <fullName evidence="1">Uncharacterized protein</fullName>
    </submittedName>
</protein>
<dbReference type="Proteomes" id="UP000003240">
    <property type="component" value="Unassembled WGS sequence"/>
</dbReference>
<comment type="caution">
    <text evidence="1">The sequence shown here is derived from an EMBL/GenBank/DDBJ whole genome shotgun (WGS) entry which is preliminary data.</text>
</comment>
<dbReference type="AlphaFoldDB" id="F7NDG8"/>
<reference evidence="1 2" key="1">
    <citation type="journal article" date="2011" name="EMBO J.">
        <title>Structural diversity of bacterial flagellar motors.</title>
        <authorList>
            <person name="Chen S."/>
            <person name="Beeby M."/>
            <person name="Murphy G.E."/>
            <person name="Leadbetter J.R."/>
            <person name="Hendrixson D.R."/>
            <person name="Briegel A."/>
            <person name="Li Z."/>
            <person name="Shi J."/>
            <person name="Tocheva E.I."/>
            <person name="Muller A."/>
            <person name="Dobro M.J."/>
            <person name="Jensen G.J."/>
        </authorList>
    </citation>
    <scope>NUCLEOTIDE SEQUENCE [LARGE SCALE GENOMIC DNA]</scope>
    <source>
        <strain evidence="1 2">DSM 6540</strain>
    </source>
</reference>